<keyword evidence="3" id="KW-0723">Serine/threonine-protein kinase</keyword>
<comment type="caution">
    <text evidence="16">The sequence shown here is derived from an EMBL/GenBank/DDBJ whole genome shotgun (WGS) entry which is preliminary data.</text>
</comment>
<dbReference type="InterPro" id="IPR011992">
    <property type="entry name" value="EF-hand-dom_pair"/>
</dbReference>
<dbReference type="GO" id="GO:0005524">
    <property type="term" value="F:ATP binding"/>
    <property type="evidence" value="ECO:0007669"/>
    <property type="project" value="UniProtKB-KW"/>
</dbReference>
<keyword evidence="5" id="KW-0808">Transferase</keyword>
<dbReference type="Gene3D" id="1.10.510.10">
    <property type="entry name" value="Transferase(Phosphotransferase) domain 1"/>
    <property type="match status" value="1"/>
</dbReference>
<dbReference type="InterPro" id="IPR018247">
    <property type="entry name" value="EF_Hand_1_Ca_BS"/>
</dbReference>
<dbReference type="OrthoDB" id="40902at2759"/>
<keyword evidence="10" id="KW-0106">Calcium</keyword>
<evidence type="ECO:0000313" key="17">
    <source>
        <dbReference type="Proteomes" id="UP000245207"/>
    </source>
</evidence>
<evidence type="ECO:0000256" key="8">
    <source>
        <dbReference type="ARBA" id="ARBA00022741"/>
    </source>
</evidence>
<dbReference type="FunFam" id="1.10.510.10:FF:001864">
    <property type="entry name" value="Calcium-dependent protein kinase SK5"/>
    <property type="match status" value="1"/>
</dbReference>
<dbReference type="InterPro" id="IPR002048">
    <property type="entry name" value="EF_hand_dom"/>
</dbReference>
<dbReference type="Pfam" id="PF13499">
    <property type="entry name" value="EF-hand_7"/>
    <property type="match status" value="2"/>
</dbReference>
<proteinExistence type="inferred from homology"/>
<evidence type="ECO:0000256" key="11">
    <source>
        <dbReference type="ARBA" id="ARBA00022840"/>
    </source>
</evidence>
<dbReference type="Pfam" id="PF00069">
    <property type="entry name" value="Pkinase"/>
    <property type="match status" value="1"/>
</dbReference>
<dbReference type="STRING" id="35608.A0A2U1PQL8"/>
<evidence type="ECO:0000256" key="4">
    <source>
        <dbReference type="ARBA" id="ARBA00022553"/>
    </source>
</evidence>
<dbReference type="EMBL" id="PKPP01000850">
    <property type="protein sequence ID" value="PWA88063.1"/>
    <property type="molecule type" value="Genomic_DNA"/>
</dbReference>
<keyword evidence="11" id="KW-0067">ATP-binding</keyword>
<feature type="domain" description="EF-hand" evidence="15">
    <location>
        <begin position="290"/>
        <end position="324"/>
    </location>
</feature>
<dbReference type="SUPFAM" id="SSF47473">
    <property type="entry name" value="EF-hand"/>
    <property type="match status" value="1"/>
</dbReference>
<feature type="domain" description="EF-hand" evidence="15">
    <location>
        <begin position="254"/>
        <end position="289"/>
    </location>
</feature>
<dbReference type="PANTHER" id="PTHR24349">
    <property type="entry name" value="SERINE/THREONINE-PROTEIN KINASE"/>
    <property type="match status" value="1"/>
</dbReference>
<evidence type="ECO:0000259" key="15">
    <source>
        <dbReference type="PROSITE" id="PS50222"/>
    </source>
</evidence>
<dbReference type="PROSITE" id="PS50222">
    <property type="entry name" value="EF_HAND_2"/>
    <property type="match status" value="4"/>
</dbReference>
<keyword evidence="9" id="KW-0418">Kinase</keyword>
<dbReference type="AlphaFoldDB" id="A0A2U1PQL8"/>
<feature type="domain" description="Protein kinase" evidence="14">
    <location>
        <begin position="1"/>
        <end position="138"/>
    </location>
</feature>
<keyword evidence="17" id="KW-1185">Reference proteome</keyword>
<evidence type="ECO:0000256" key="9">
    <source>
        <dbReference type="ARBA" id="ARBA00022777"/>
    </source>
</evidence>
<comment type="similarity">
    <text evidence="1">Belongs to the protein kinase superfamily. CAMK Ser/Thr protein kinase family. CaMK subfamily.</text>
</comment>
<gene>
    <name evidence="16" type="ORF">CTI12_AA114680</name>
</gene>
<evidence type="ECO:0000256" key="7">
    <source>
        <dbReference type="ARBA" id="ARBA00022737"/>
    </source>
</evidence>
<comment type="catalytic activity">
    <reaction evidence="12">
        <text>L-threonyl-[protein] + ATP = O-phospho-L-threonyl-[protein] + ADP + H(+)</text>
        <dbReference type="Rhea" id="RHEA:46608"/>
        <dbReference type="Rhea" id="RHEA-COMP:11060"/>
        <dbReference type="Rhea" id="RHEA-COMP:11605"/>
        <dbReference type="ChEBI" id="CHEBI:15378"/>
        <dbReference type="ChEBI" id="CHEBI:30013"/>
        <dbReference type="ChEBI" id="CHEBI:30616"/>
        <dbReference type="ChEBI" id="CHEBI:61977"/>
        <dbReference type="ChEBI" id="CHEBI:456216"/>
        <dbReference type="EC" id="2.7.11.1"/>
    </reaction>
</comment>
<dbReference type="SMART" id="SM00054">
    <property type="entry name" value="EFh"/>
    <property type="match status" value="4"/>
</dbReference>
<keyword evidence="6" id="KW-0479">Metal-binding</keyword>
<evidence type="ECO:0000256" key="13">
    <source>
        <dbReference type="ARBA" id="ARBA00048679"/>
    </source>
</evidence>
<evidence type="ECO:0000256" key="3">
    <source>
        <dbReference type="ARBA" id="ARBA00022527"/>
    </source>
</evidence>
<dbReference type="SMART" id="SM00220">
    <property type="entry name" value="S_TKc"/>
    <property type="match status" value="1"/>
</dbReference>
<keyword evidence="4" id="KW-0597">Phosphoprotein</keyword>
<evidence type="ECO:0000256" key="1">
    <source>
        <dbReference type="ARBA" id="ARBA00005354"/>
    </source>
</evidence>
<evidence type="ECO:0000313" key="16">
    <source>
        <dbReference type="EMBL" id="PWA88063.1"/>
    </source>
</evidence>
<evidence type="ECO:0000256" key="6">
    <source>
        <dbReference type="ARBA" id="ARBA00022723"/>
    </source>
</evidence>
<sequence length="336" mass="38106">MHRDLKPENFLMVSQADDSPVKATDFGLSVFIEEGKVYKEIVGSAYYVAPEVLRRRYGKEIDVWSAGVILYILLSGVPPFWGETEKAIFEEILDGNLDLQSPPWPSISAGAKDLISKMLTRNPHKRITADKALEHPWLKEGGEASEQPMDSAVLARMKQFRAMNKLKKLAIKVIAENLESTEEIKGLKQMFSNMDTDASGSITYEELKTGLSKLGSRLPESEIQQLMEAADVDKSGTIDYIEFITATMHRHKLDREENLKKAFQFFDKDNSGYITRDELKHSMTQYGMGDEETINEVLDEVDTDKDGKINYDEFVTMMRKGTVETGEHVKTQEFDL</sequence>
<feature type="domain" description="EF-hand" evidence="15">
    <location>
        <begin position="218"/>
        <end position="253"/>
    </location>
</feature>
<keyword evidence="8" id="KW-0547">Nucleotide-binding</keyword>
<reference evidence="16 17" key="1">
    <citation type="journal article" date="2018" name="Mol. Plant">
        <title>The genome of Artemisia annua provides insight into the evolution of Asteraceae family and artemisinin biosynthesis.</title>
        <authorList>
            <person name="Shen Q."/>
            <person name="Zhang L."/>
            <person name="Liao Z."/>
            <person name="Wang S."/>
            <person name="Yan T."/>
            <person name="Shi P."/>
            <person name="Liu M."/>
            <person name="Fu X."/>
            <person name="Pan Q."/>
            <person name="Wang Y."/>
            <person name="Lv Z."/>
            <person name="Lu X."/>
            <person name="Zhang F."/>
            <person name="Jiang W."/>
            <person name="Ma Y."/>
            <person name="Chen M."/>
            <person name="Hao X."/>
            <person name="Li L."/>
            <person name="Tang Y."/>
            <person name="Lv G."/>
            <person name="Zhou Y."/>
            <person name="Sun X."/>
            <person name="Brodelius P.E."/>
            <person name="Rose J.K.C."/>
            <person name="Tang K."/>
        </authorList>
    </citation>
    <scope>NUCLEOTIDE SEQUENCE [LARGE SCALE GENOMIC DNA]</scope>
    <source>
        <strain evidence="17">cv. Huhao1</strain>
        <tissue evidence="16">Leaf</tissue>
    </source>
</reference>
<keyword evidence="7" id="KW-0677">Repeat</keyword>
<dbReference type="SUPFAM" id="SSF56112">
    <property type="entry name" value="Protein kinase-like (PK-like)"/>
    <property type="match status" value="1"/>
</dbReference>
<dbReference type="PROSITE" id="PS50011">
    <property type="entry name" value="PROTEIN_KINASE_DOM"/>
    <property type="match status" value="1"/>
</dbReference>
<dbReference type="FunFam" id="1.10.238.10:FF:000015">
    <property type="entry name" value="Calcium-dependent protein kinase 1"/>
    <property type="match status" value="1"/>
</dbReference>
<dbReference type="InterPro" id="IPR011009">
    <property type="entry name" value="Kinase-like_dom_sf"/>
</dbReference>
<name>A0A2U1PQL8_ARTAN</name>
<evidence type="ECO:0000256" key="5">
    <source>
        <dbReference type="ARBA" id="ARBA00022679"/>
    </source>
</evidence>
<dbReference type="PROSITE" id="PS00018">
    <property type="entry name" value="EF_HAND_1"/>
    <property type="match status" value="4"/>
</dbReference>
<dbReference type="GO" id="GO:0005509">
    <property type="term" value="F:calcium ion binding"/>
    <property type="evidence" value="ECO:0007669"/>
    <property type="project" value="InterPro"/>
</dbReference>
<dbReference type="Proteomes" id="UP000245207">
    <property type="component" value="Unassembled WGS sequence"/>
</dbReference>
<evidence type="ECO:0000256" key="12">
    <source>
        <dbReference type="ARBA" id="ARBA00047899"/>
    </source>
</evidence>
<evidence type="ECO:0000256" key="10">
    <source>
        <dbReference type="ARBA" id="ARBA00022837"/>
    </source>
</evidence>
<dbReference type="EC" id="2.7.11.1" evidence="2"/>
<evidence type="ECO:0000259" key="14">
    <source>
        <dbReference type="PROSITE" id="PS50011"/>
    </source>
</evidence>
<dbReference type="InterPro" id="IPR050205">
    <property type="entry name" value="CDPK_Ser/Thr_kinases"/>
</dbReference>
<dbReference type="GO" id="GO:0004674">
    <property type="term" value="F:protein serine/threonine kinase activity"/>
    <property type="evidence" value="ECO:0007669"/>
    <property type="project" value="UniProtKB-KW"/>
</dbReference>
<organism evidence="16 17">
    <name type="scientific">Artemisia annua</name>
    <name type="common">Sweet wormwood</name>
    <dbReference type="NCBI Taxonomy" id="35608"/>
    <lineage>
        <taxon>Eukaryota</taxon>
        <taxon>Viridiplantae</taxon>
        <taxon>Streptophyta</taxon>
        <taxon>Embryophyta</taxon>
        <taxon>Tracheophyta</taxon>
        <taxon>Spermatophyta</taxon>
        <taxon>Magnoliopsida</taxon>
        <taxon>eudicotyledons</taxon>
        <taxon>Gunneridae</taxon>
        <taxon>Pentapetalae</taxon>
        <taxon>asterids</taxon>
        <taxon>campanulids</taxon>
        <taxon>Asterales</taxon>
        <taxon>Asteraceae</taxon>
        <taxon>Asteroideae</taxon>
        <taxon>Anthemideae</taxon>
        <taxon>Artemisiinae</taxon>
        <taxon>Artemisia</taxon>
    </lineage>
</organism>
<protein>
    <recommendedName>
        <fullName evidence="2">non-specific serine/threonine protein kinase</fullName>
        <ecNumber evidence="2">2.7.11.1</ecNumber>
    </recommendedName>
</protein>
<feature type="domain" description="EF-hand" evidence="15">
    <location>
        <begin position="182"/>
        <end position="217"/>
    </location>
</feature>
<evidence type="ECO:0000256" key="2">
    <source>
        <dbReference type="ARBA" id="ARBA00012513"/>
    </source>
</evidence>
<comment type="catalytic activity">
    <reaction evidence="13">
        <text>L-seryl-[protein] + ATP = O-phospho-L-seryl-[protein] + ADP + H(+)</text>
        <dbReference type="Rhea" id="RHEA:17989"/>
        <dbReference type="Rhea" id="RHEA-COMP:9863"/>
        <dbReference type="Rhea" id="RHEA-COMP:11604"/>
        <dbReference type="ChEBI" id="CHEBI:15378"/>
        <dbReference type="ChEBI" id="CHEBI:29999"/>
        <dbReference type="ChEBI" id="CHEBI:30616"/>
        <dbReference type="ChEBI" id="CHEBI:83421"/>
        <dbReference type="ChEBI" id="CHEBI:456216"/>
        <dbReference type="EC" id="2.7.11.1"/>
    </reaction>
</comment>
<dbReference type="Gene3D" id="1.10.238.10">
    <property type="entry name" value="EF-hand"/>
    <property type="match status" value="1"/>
</dbReference>
<dbReference type="InterPro" id="IPR000719">
    <property type="entry name" value="Prot_kinase_dom"/>
</dbReference>
<accession>A0A2U1PQL8</accession>